<comment type="caution">
    <text evidence="1">The sequence shown here is derived from an EMBL/GenBank/DDBJ whole genome shotgun (WGS) entry which is preliminary data.</text>
</comment>
<organism evidence="1 2">
    <name type="scientific">Micromonospora parastrephiae</name>
    <dbReference type="NCBI Taxonomy" id="2806101"/>
    <lineage>
        <taxon>Bacteria</taxon>
        <taxon>Bacillati</taxon>
        <taxon>Actinomycetota</taxon>
        <taxon>Actinomycetes</taxon>
        <taxon>Micromonosporales</taxon>
        <taxon>Micromonosporaceae</taxon>
        <taxon>Micromonospora</taxon>
    </lineage>
</organism>
<gene>
    <name evidence="1" type="ORF">JNW91_01360</name>
</gene>
<reference evidence="1 2" key="1">
    <citation type="submission" date="2021-01" db="EMBL/GenBank/DDBJ databases">
        <title>Draft genome sequence of Micromonospora sp. strain STR1_7.</title>
        <authorList>
            <person name="Karlyshev A."/>
            <person name="Jawad R."/>
        </authorList>
    </citation>
    <scope>NUCLEOTIDE SEQUENCE [LARGE SCALE GENOMIC DNA]</scope>
    <source>
        <strain evidence="1 2">STR1-7</strain>
    </source>
</reference>
<evidence type="ECO:0000313" key="2">
    <source>
        <dbReference type="Proteomes" id="UP000601027"/>
    </source>
</evidence>
<proteinExistence type="predicted"/>
<accession>A0ABS1XMZ8</accession>
<sequence length="59" mass="6453">MLGLRLSPLTWRPELLTVCIIDAEVFDAVLKNMVRKGLKGTLVVGREGQGLPFDQKTGA</sequence>
<name>A0ABS1XMZ8_9ACTN</name>
<protein>
    <submittedName>
        <fullName evidence="1">Uncharacterized protein</fullName>
    </submittedName>
</protein>
<dbReference type="EMBL" id="JAEVHM010000002">
    <property type="protein sequence ID" value="MBM0230642.1"/>
    <property type="molecule type" value="Genomic_DNA"/>
</dbReference>
<evidence type="ECO:0000313" key="1">
    <source>
        <dbReference type="EMBL" id="MBM0230642.1"/>
    </source>
</evidence>
<dbReference type="Proteomes" id="UP000601027">
    <property type="component" value="Unassembled WGS sequence"/>
</dbReference>
<keyword evidence="2" id="KW-1185">Reference proteome</keyword>